<dbReference type="Pfam" id="PF13583">
    <property type="entry name" value="Reprolysin_4"/>
    <property type="match status" value="1"/>
</dbReference>
<dbReference type="GO" id="GO:0008237">
    <property type="term" value="F:metallopeptidase activity"/>
    <property type="evidence" value="ECO:0007669"/>
    <property type="project" value="InterPro"/>
</dbReference>
<evidence type="ECO:0000256" key="2">
    <source>
        <dbReference type="ARBA" id="ARBA00022837"/>
    </source>
</evidence>
<dbReference type="SUPFAM" id="SSF63829">
    <property type="entry name" value="Calcium-dependent phosphotriesterase"/>
    <property type="match status" value="1"/>
</dbReference>
<evidence type="ECO:0000256" key="3">
    <source>
        <dbReference type="SAM" id="MobiDB-lite"/>
    </source>
</evidence>
<protein>
    <recommendedName>
        <fullName evidence="7">Peptidase M12B domain-containing protein</fullName>
    </recommendedName>
</protein>
<sequence length="966" mass="103555">MKIVMKSALSILSLISALSLPGTAFATNVPQQFSNIPANQIYYHNDNNLVVGINRSEFEGKYSKALLTLPIEQELISIPVAQVKNAGASHQFVSQDFVHSGIDYRIIYTQGKNTAMGEIVGNGKRLLFEVRDNQSWQVDISQLALLHGNYENDTLGSPMQSPNSYQEMAESETNEYTVVDVMLLFTPNIRAAYPGEMSFTLMNHLVEKTNQSFVDSGINVQLQLVRSELVNYSQPSSYLALDDLVGALDDDPATAVDTSLRSIAAWRDESGADIVAMIRTHDLNERDACGRATFPNTVPGVLANVSNVGISGGSNCINTFTHEIGHNFGAGHQWRDGASVGSYSFSGALLVPGQYNTVMSSIGTGDENRNYKLPYFSNLSFSCGGQVCGDGVFADNARTINITAAQNAGLRESVFTDEVTIPITSVTDIDGDGVNDRLDAFPFSPEETQDSDGDGTGDNSDAFPNDSMEWLDTDGDGIGNNQDTDDDNDGVADTSDQLPLNPEESLDSDGDGIGNNEDAIPNNFQEFRDLDLDNTGDLSDLDDDNDGVEDYYLPTALSQSNILIVSANSNQIIEFDAQTGDFIGVAATVDEGGLTFRSDIQVNSSQQVYFIAFSDVYRLDRQTGEVINAIDRSQLATNFPAHLLFRGDQHLLVNNGLGYSYLDGVAMTSTGNRVTKQTFDTAVWRDVLLQSNNTLLVASRSSNELRILNDNAGNSTGTVFANVRLNKPEHLAKDANGLIYVSNAGNRNITQYTASGEYLSEFISAGRGGLGMPGCLTIGPDGDFYICSSDTNQVLKFDGTTGAFDSVVIDAGVGGLNKPVGLVFVGKALDEQPYNDAHDTDGDGILNSEDDLPLDSSSAIDTDGDGIGNESDTDDDGDGMPDSFEEDFGLDPLDPSDAAVDTDGDGVNNLTEYNQNTDPTVVDNTPPPAPVAPPSGSDNGSSGGSLGIAGLLFLIFATRRKIYCRD</sequence>
<dbReference type="InterPro" id="IPR003367">
    <property type="entry name" value="Thrombospondin_3-like_rpt"/>
</dbReference>
<dbReference type="PANTHER" id="PTHR10199:SF100">
    <property type="entry name" value="THROMBOSPONDIN, ISOFORM A"/>
    <property type="match status" value="1"/>
</dbReference>
<dbReference type="PANTHER" id="PTHR10199">
    <property type="entry name" value="THROMBOSPONDIN"/>
    <property type="match status" value="1"/>
</dbReference>
<evidence type="ECO:0000313" key="5">
    <source>
        <dbReference type="EMBL" id="BDX05605.1"/>
    </source>
</evidence>
<evidence type="ECO:0000256" key="4">
    <source>
        <dbReference type="SAM" id="SignalP"/>
    </source>
</evidence>
<evidence type="ECO:0000313" key="6">
    <source>
        <dbReference type="Proteomes" id="UP001333710"/>
    </source>
</evidence>
<dbReference type="Gene3D" id="3.40.390.10">
    <property type="entry name" value="Collagenase (Catalytic Domain)"/>
    <property type="match status" value="1"/>
</dbReference>
<evidence type="ECO:0000256" key="1">
    <source>
        <dbReference type="ARBA" id="ARBA00022729"/>
    </source>
</evidence>
<gene>
    <name evidence="5" type="ORF">MACH26_11260</name>
</gene>
<feature type="region of interest" description="Disordered" evidence="3">
    <location>
        <begin position="426"/>
        <end position="521"/>
    </location>
</feature>
<keyword evidence="1 4" id="KW-0732">Signal</keyword>
<feature type="compositionally biased region" description="Acidic residues" evidence="3">
    <location>
        <begin position="871"/>
        <end position="889"/>
    </location>
</feature>
<feature type="region of interest" description="Disordered" evidence="3">
    <location>
        <begin position="834"/>
        <end position="942"/>
    </location>
</feature>
<accession>A0AA48HW14</accession>
<dbReference type="InterPro" id="IPR011042">
    <property type="entry name" value="6-blade_b-propeller_TolB-like"/>
</dbReference>
<dbReference type="Gene3D" id="4.10.1080.10">
    <property type="entry name" value="TSP type-3 repeat"/>
    <property type="match status" value="2"/>
</dbReference>
<feature type="signal peptide" evidence="4">
    <location>
        <begin position="1"/>
        <end position="26"/>
    </location>
</feature>
<dbReference type="AlphaFoldDB" id="A0AA48HW14"/>
<evidence type="ECO:0008006" key="7">
    <source>
        <dbReference type="Google" id="ProtNLM"/>
    </source>
</evidence>
<dbReference type="EMBL" id="AP027272">
    <property type="protein sequence ID" value="BDX05605.1"/>
    <property type="molecule type" value="Genomic_DNA"/>
</dbReference>
<dbReference type="Gene3D" id="2.120.10.30">
    <property type="entry name" value="TolB, C-terminal domain"/>
    <property type="match status" value="1"/>
</dbReference>
<dbReference type="GO" id="GO:0007155">
    <property type="term" value="P:cell adhesion"/>
    <property type="evidence" value="ECO:0007669"/>
    <property type="project" value="InterPro"/>
</dbReference>
<keyword evidence="6" id="KW-1185">Reference proteome</keyword>
<dbReference type="Pfam" id="PF02412">
    <property type="entry name" value="TSP_3"/>
    <property type="match status" value="2"/>
</dbReference>
<organism evidence="5 6">
    <name type="scientific">Planctobacterium marinum</name>
    <dbReference type="NCBI Taxonomy" id="1631968"/>
    <lineage>
        <taxon>Bacteria</taxon>
        <taxon>Pseudomonadati</taxon>
        <taxon>Pseudomonadota</taxon>
        <taxon>Gammaproteobacteria</taxon>
        <taxon>Alteromonadales</taxon>
        <taxon>Alteromonadaceae</taxon>
        <taxon>Planctobacterium</taxon>
    </lineage>
</organism>
<name>A0AA48HW14_9ALTE</name>
<feature type="chain" id="PRO_5041270198" description="Peptidase M12B domain-containing protein" evidence="4">
    <location>
        <begin position="27"/>
        <end position="966"/>
    </location>
</feature>
<reference evidence="5" key="1">
    <citation type="submission" date="2023-01" db="EMBL/GenBank/DDBJ databases">
        <title>Complete genome sequence of Planctobacterium marinum strain Dej080120_11.</title>
        <authorList>
            <person name="Ueki S."/>
            <person name="Maruyama F."/>
        </authorList>
    </citation>
    <scope>NUCLEOTIDE SEQUENCE</scope>
    <source>
        <strain evidence="5">Dej080120_11</strain>
    </source>
</reference>
<dbReference type="InterPro" id="IPR028974">
    <property type="entry name" value="TSP_type-3_rpt"/>
</dbReference>
<dbReference type="KEGG" id="pmaw:MACH26_11260"/>
<dbReference type="SUPFAM" id="SSF103647">
    <property type="entry name" value="TSP type-3 repeat"/>
    <property type="match status" value="2"/>
</dbReference>
<dbReference type="InterPro" id="IPR024079">
    <property type="entry name" value="MetalloPept_cat_dom_sf"/>
</dbReference>
<dbReference type="Proteomes" id="UP001333710">
    <property type="component" value="Chromosome"/>
</dbReference>
<keyword evidence="2" id="KW-0106">Calcium</keyword>
<proteinExistence type="predicted"/>
<dbReference type="GO" id="GO:0005509">
    <property type="term" value="F:calcium ion binding"/>
    <property type="evidence" value="ECO:0007669"/>
    <property type="project" value="InterPro"/>
</dbReference>
<dbReference type="SUPFAM" id="SSF55486">
    <property type="entry name" value="Metalloproteases ('zincins'), catalytic domain"/>
    <property type="match status" value="1"/>
</dbReference>